<evidence type="ECO:0000259" key="6">
    <source>
        <dbReference type="Pfam" id="PF02518"/>
    </source>
</evidence>
<dbReference type="AlphaFoldDB" id="A0A344USG1"/>
<keyword evidence="5" id="KW-0472">Membrane</keyword>
<dbReference type="KEGG" id="acij:JS278_01026"/>
<dbReference type="Proteomes" id="UP000251995">
    <property type="component" value="Chromosome"/>
</dbReference>
<evidence type="ECO:0000256" key="2">
    <source>
        <dbReference type="ARBA" id="ARBA00022777"/>
    </source>
</evidence>
<dbReference type="InterPro" id="IPR050482">
    <property type="entry name" value="Sensor_HK_TwoCompSys"/>
</dbReference>
<dbReference type="PANTHER" id="PTHR24421">
    <property type="entry name" value="NITRATE/NITRITE SENSOR PROTEIN NARX-RELATED"/>
    <property type="match status" value="1"/>
</dbReference>
<evidence type="ECO:0000313" key="9">
    <source>
        <dbReference type="Proteomes" id="UP000251995"/>
    </source>
</evidence>
<feature type="transmembrane region" description="Helical" evidence="5">
    <location>
        <begin position="217"/>
        <end position="236"/>
    </location>
</feature>
<keyword evidence="5" id="KW-0812">Transmembrane</keyword>
<evidence type="ECO:0000256" key="4">
    <source>
        <dbReference type="SAM" id="MobiDB-lite"/>
    </source>
</evidence>
<proteinExistence type="predicted"/>
<feature type="domain" description="Histidine kinase/HSP90-like ATPase" evidence="6">
    <location>
        <begin position="357"/>
        <end position="442"/>
    </location>
</feature>
<dbReference type="RefSeq" id="WP_114044258.1">
    <property type="nucleotide sequence ID" value="NZ_CP025198.1"/>
</dbReference>
<gene>
    <name evidence="8" type="primary">narX_1</name>
    <name evidence="8" type="ORF">JS278_01026</name>
</gene>
<feature type="compositionally biased region" description="Basic and acidic residues" evidence="4">
    <location>
        <begin position="1"/>
        <end position="15"/>
    </location>
</feature>
<evidence type="ECO:0000256" key="3">
    <source>
        <dbReference type="ARBA" id="ARBA00023012"/>
    </source>
</evidence>
<dbReference type="Gene3D" id="3.30.565.10">
    <property type="entry name" value="Histidine kinase-like ATPase, C-terminal domain"/>
    <property type="match status" value="1"/>
</dbReference>
<accession>A0A344USG1</accession>
<sequence length="445" mass="47087">MEQKPGEPGPGRDRQGPAAPDAVEPWPRRATRSADQAWLVGVAAGLARHLGIPVWIVRLGFILLTPIQLLGALLYGALWILMPRETDVTSPGLEAATRLGLRRRGADGGRSAGGTGAVVLIGIGLVLLVQVIGSGVTARWFWPLALAAGGVALVWRQAEDSASSSTADDEPRRWYTPLLGGGRLIAATRVGAGMAMVGSAISLVAASQIGMGQWPTLALMAVLVLAGAGLVSAPWVHSWRVRLRKADQERAVADARADMAAHLHDSVLQTLALIQREADDPRAVATLARRQERELREWLYGGASATSAGTPAGGDGPEPSTLKAALAAEASRIEAERGVPVELVCVGDTDITERLRAMVQAAAEAVMNAAKHSHAAKVDVYAEVEPELVEVFVRDRGVGFDPETIADDRMGVRRSIIERMERHGGCAHIRTGVGEGTEIRLEMAP</sequence>
<keyword evidence="1 8" id="KW-0808">Transferase</keyword>
<dbReference type="GO" id="GO:0000160">
    <property type="term" value="P:phosphorelay signal transduction system"/>
    <property type="evidence" value="ECO:0007669"/>
    <property type="project" value="UniProtKB-KW"/>
</dbReference>
<evidence type="ECO:0000259" key="7">
    <source>
        <dbReference type="Pfam" id="PF04024"/>
    </source>
</evidence>
<dbReference type="InterPro" id="IPR007168">
    <property type="entry name" value="Phageshock_PspC_N"/>
</dbReference>
<feature type="region of interest" description="Disordered" evidence="4">
    <location>
        <begin position="1"/>
        <end position="28"/>
    </location>
</feature>
<dbReference type="InterPro" id="IPR036890">
    <property type="entry name" value="HATPase_C_sf"/>
</dbReference>
<evidence type="ECO:0000313" key="8">
    <source>
        <dbReference type="EMBL" id="AXE38209.1"/>
    </source>
</evidence>
<dbReference type="GO" id="GO:0004673">
    <property type="term" value="F:protein histidine kinase activity"/>
    <property type="evidence" value="ECO:0007669"/>
    <property type="project" value="UniProtKB-EC"/>
</dbReference>
<dbReference type="PANTHER" id="PTHR24421:SF61">
    <property type="entry name" value="OXYGEN SENSOR HISTIDINE KINASE NREB"/>
    <property type="match status" value="1"/>
</dbReference>
<dbReference type="InterPro" id="IPR003594">
    <property type="entry name" value="HATPase_dom"/>
</dbReference>
<feature type="transmembrane region" description="Helical" evidence="5">
    <location>
        <begin position="62"/>
        <end position="81"/>
    </location>
</feature>
<dbReference type="Pfam" id="PF02518">
    <property type="entry name" value="HATPase_c"/>
    <property type="match status" value="1"/>
</dbReference>
<feature type="transmembrane region" description="Helical" evidence="5">
    <location>
        <begin position="190"/>
        <end position="211"/>
    </location>
</feature>
<keyword evidence="9" id="KW-1185">Reference proteome</keyword>
<keyword evidence="2" id="KW-0418">Kinase</keyword>
<keyword evidence="5" id="KW-1133">Transmembrane helix</keyword>
<feature type="transmembrane region" description="Helical" evidence="5">
    <location>
        <begin position="112"/>
        <end position="132"/>
    </location>
</feature>
<dbReference type="Pfam" id="PF04024">
    <property type="entry name" value="PspC"/>
    <property type="match status" value="1"/>
</dbReference>
<dbReference type="EC" id="2.7.13.3" evidence="8"/>
<dbReference type="OrthoDB" id="3534856at2"/>
<dbReference type="SUPFAM" id="SSF55874">
    <property type="entry name" value="ATPase domain of HSP90 chaperone/DNA topoisomerase II/histidine kinase"/>
    <property type="match status" value="1"/>
</dbReference>
<evidence type="ECO:0000256" key="5">
    <source>
        <dbReference type="SAM" id="Phobius"/>
    </source>
</evidence>
<evidence type="ECO:0000256" key="1">
    <source>
        <dbReference type="ARBA" id="ARBA00022679"/>
    </source>
</evidence>
<organism evidence="8 9">
    <name type="scientific">Acidipropionibacterium virtanenii</name>
    <dbReference type="NCBI Taxonomy" id="2057246"/>
    <lineage>
        <taxon>Bacteria</taxon>
        <taxon>Bacillati</taxon>
        <taxon>Actinomycetota</taxon>
        <taxon>Actinomycetes</taxon>
        <taxon>Propionibacteriales</taxon>
        <taxon>Propionibacteriaceae</taxon>
        <taxon>Acidipropionibacterium</taxon>
    </lineage>
</organism>
<name>A0A344USG1_9ACTN</name>
<protein>
    <submittedName>
        <fullName evidence="8">Nitrate/nitrite sensor protein NarX</fullName>
        <ecNumber evidence="8">2.7.13.3</ecNumber>
    </submittedName>
</protein>
<keyword evidence="3" id="KW-0902">Two-component regulatory system</keyword>
<feature type="domain" description="Phage shock protein PspC N-terminal" evidence="7">
    <location>
        <begin position="28"/>
        <end position="85"/>
    </location>
</feature>
<reference evidence="8 9" key="1">
    <citation type="submission" date="2017-12" db="EMBL/GenBank/DDBJ databases">
        <title>The whole genome sequence of the Acidipropionibacterium virtanenii sp. nov. type strain JS278.</title>
        <authorList>
            <person name="Laine P."/>
            <person name="Deptula P."/>
            <person name="Varmanen P."/>
            <person name="Auvinen P."/>
        </authorList>
    </citation>
    <scope>NUCLEOTIDE SEQUENCE [LARGE SCALE GENOMIC DNA]</scope>
    <source>
        <strain evidence="8 9">JS278</strain>
    </source>
</reference>
<dbReference type="EMBL" id="CP025198">
    <property type="protein sequence ID" value="AXE38209.1"/>
    <property type="molecule type" value="Genomic_DNA"/>
</dbReference>